<accession>A0ABU0QEA5</accession>
<sequence length="298" mass="31720">MSDDFLRVEAHDCPMSTCAAPAGSPCRTTKGRVAIQYHTARFRLVPSLAKALSVPVPPVRKPGTPWVELPRPAGAGAEPVGHVRIGYARASTARQSLDSQLDSLAAAGVNRVFSEKVSTRATSRPELEKAVALAREIRASGVAVTLVVHEHKRLGRGIDLATLAEELRASDVGLEFLTGELQGSHDPGGVVFTVLAALSGMEREYIRDRTLEGHESARKRGKAIGGASVTDGDMLGMALHLRAQELSLREIAARLVITKGARKGQHPSPATVMRMLREHDEQTAATEPVAALEAAESA</sequence>
<keyword evidence="1" id="KW-0238">DNA-binding</keyword>
<reference evidence="4 5" key="1">
    <citation type="submission" date="2023-07" db="EMBL/GenBank/DDBJ databases">
        <title>Comparative genomics of wheat-associated soil bacteria to identify genetic determinants of phenazine resistance.</title>
        <authorList>
            <person name="Mouncey N."/>
        </authorList>
    </citation>
    <scope>NUCLEOTIDE SEQUENCE [LARGE SCALE GENOMIC DNA]</scope>
    <source>
        <strain evidence="4 5">W4I19-2</strain>
    </source>
</reference>
<name>A0ABU0QEA5_STRAH</name>
<organism evidence="4 5">
    <name type="scientific">Streptomyces achromogenes</name>
    <dbReference type="NCBI Taxonomy" id="67255"/>
    <lineage>
        <taxon>Bacteria</taxon>
        <taxon>Bacillati</taxon>
        <taxon>Actinomycetota</taxon>
        <taxon>Actinomycetes</taxon>
        <taxon>Kitasatosporales</taxon>
        <taxon>Streptomycetaceae</taxon>
        <taxon>Streptomyces</taxon>
    </lineage>
</organism>
<protein>
    <submittedName>
        <fullName evidence="4">DNA invertase Pin-like site-specific DNA recombinase</fullName>
    </submittedName>
</protein>
<gene>
    <name evidence="4" type="ORF">QFZ56_008051</name>
</gene>
<dbReference type="PANTHER" id="PTHR30461">
    <property type="entry name" value="DNA-INVERTASE FROM LAMBDOID PROPHAGE"/>
    <property type="match status" value="1"/>
</dbReference>
<keyword evidence="2" id="KW-0233">DNA recombination</keyword>
<evidence type="ECO:0000313" key="5">
    <source>
        <dbReference type="Proteomes" id="UP001243364"/>
    </source>
</evidence>
<proteinExistence type="predicted"/>
<dbReference type="RefSeq" id="WP_307050630.1">
    <property type="nucleotide sequence ID" value="NZ_JAUSYA010000002.1"/>
</dbReference>
<dbReference type="SUPFAM" id="SSF53041">
    <property type="entry name" value="Resolvase-like"/>
    <property type="match status" value="1"/>
</dbReference>
<evidence type="ECO:0000256" key="1">
    <source>
        <dbReference type="ARBA" id="ARBA00023125"/>
    </source>
</evidence>
<dbReference type="InterPro" id="IPR056911">
    <property type="entry name" value="Phage_Znf_bind_put"/>
</dbReference>
<evidence type="ECO:0000313" key="4">
    <source>
        <dbReference type="EMBL" id="MDQ0689005.1"/>
    </source>
</evidence>
<dbReference type="Pfam" id="PF00239">
    <property type="entry name" value="Resolvase"/>
    <property type="match status" value="1"/>
</dbReference>
<dbReference type="SMART" id="SM00857">
    <property type="entry name" value="Resolvase"/>
    <property type="match status" value="1"/>
</dbReference>
<dbReference type="PROSITE" id="PS51736">
    <property type="entry name" value="RECOMBINASES_3"/>
    <property type="match status" value="1"/>
</dbReference>
<comment type="caution">
    <text evidence="4">The sequence shown here is derived from an EMBL/GenBank/DDBJ whole genome shotgun (WGS) entry which is preliminary data.</text>
</comment>
<dbReference type="Pfam" id="PF24623">
    <property type="entry name" value="Phage_zn_bind_8"/>
    <property type="match status" value="1"/>
</dbReference>
<dbReference type="InterPro" id="IPR050639">
    <property type="entry name" value="SSR_resolvase"/>
</dbReference>
<dbReference type="InterPro" id="IPR006119">
    <property type="entry name" value="Resolv_N"/>
</dbReference>
<dbReference type="Gene3D" id="3.40.50.1390">
    <property type="entry name" value="Resolvase, N-terminal catalytic domain"/>
    <property type="match status" value="1"/>
</dbReference>
<keyword evidence="5" id="KW-1185">Reference proteome</keyword>
<feature type="domain" description="Resolvase/invertase-type recombinase catalytic" evidence="3">
    <location>
        <begin position="83"/>
        <end position="221"/>
    </location>
</feature>
<dbReference type="Proteomes" id="UP001243364">
    <property type="component" value="Unassembled WGS sequence"/>
</dbReference>
<evidence type="ECO:0000259" key="3">
    <source>
        <dbReference type="PROSITE" id="PS51736"/>
    </source>
</evidence>
<dbReference type="InterPro" id="IPR036162">
    <property type="entry name" value="Resolvase-like_N_sf"/>
</dbReference>
<dbReference type="CDD" id="cd03768">
    <property type="entry name" value="SR_ResInv"/>
    <property type="match status" value="1"/>
</dbReference>
<dbReference type="EMBL" id="JAUSYA010000002">
    <property type="protein sequence ID" value="MDQ0689005.1"/>
    <property type="molecule type" value="Genomic_DNA"/>
</dbReference>
<dbReference type="PANTHER" id="PTHR30461:SF2">
    <property type="entry name" value="SERINE RECOMBINASE PINE-RELATED"/>
    <property type="match status" value="1"/>
</dbReference>
<evidence type="ECO:0000256" key="2">
    <source>
        <dbReference type="ARBA" id="ARBA00023172"/>
    </source>
</evidence>